<dbReference type="PANTHER" id="PTHR24012">
    <property type="entry name" value="RNA BINDING PROTEIN"/>
    <property type="match status" value="1"/>
</dbReference>
<evidence type="ECO:0000256" key="2">
    <source>
        <dbReference type="ARBA" id="ARBA00022884"/>
    </source>
</evidence>
<keyword evidence="2 3" id="KW-0694">RNA-binding</keyword>
<feature type="region of interest" description="Disordered" evidence="4">
    <location>
        <begin position="174"/>
        <end position="204"/>
    </location>
</feature>
<dbReference type="VEuPathDB" id="TriTrypDB:C3747_28g133"/>
<dbReference type="VEuPathDB" id="TriTrypDB:TcG_12109"/>
<dbReference type="VEuPathDB" id="TriTrypDB:TcBrA4_0028870"/>
<dbReference type="VEuPathDB" id="TriTrypDB:TcCLB.469785.40"/>
<dbReference type="VEuPathDB" id="TriTrypDB:Tc_MARK_1972"/>
<sequence length="389" mass="42529">MSYTNLFVAKLPRNLNDSDLEQIFAEYRPVSAKVMLDASTGRSKGFGFVLFRTEEEGKRAYDDLNRKSTRACRHNFNLIIYPSQHSGRAAVSPSNALYIRNIPITVPQAQVERFLSTFGTLAFCAMREDHYGNPVWVVYAEYDCLSCSKNALQRLHGSSEHFYGPPVMVKYADTDEAKQERRRRREEGKVPRAPPPRSVCVFPPPRQTAAPEVHQCNCMDVATAFSNNGNITVAACPRELTPSRDSTSCSLGPNLSSDTSSTASSAHKALDNVFTPPPPTLLGSAAPPPMFSVPPQSQPLPMDTLDASCKVGPPGSPPVRRANSNKDDPPVMIVLENGQQLMLASNAVNLRPSDFALAAQSSLLWPPEVGYASPLPPPKPQPFTVVPFS</sequence>
<evidence type="ECO:0000256" key="1">
    <source>
        <dbReference type="ARBA" id="ARBA00022737"/>
    </source>
</evidence>
<dbReference type="InterPro" id="IPR012677">
    <property type="entry name" value="Nucleotide-bd_a/b_plait_sf"/>
</dbReference>
<proteinExistence type="predicted"/>
<organism evidence="6 7">
    <name type="scientific">Trypanosoma cruzi</name>
    <dbReference type="NCBI Taxonomy" id="5693"/>
    <lineage>
        <taxon>Eukaryota</taxon>
        <taxon>Discoba</taxon>
        <taxon>Euglenozoa</taxon>
        <taxon>Kinetoplastea</taxon>
        <taxon>Metakinetoplastina</taxon>
        <taxon>Trypanosomatida</taxon>
        <taxon>Trypanosomatidae</taxon>
        <taxon>Trypanosoma</taxon>
        <taxon>Schizotrypanum</taxon>
    </lineage>
</organism>
<dbReference type="Proteomes" id="UP000246121">
    <property type="component" value="Unassembled WGS sequence"/>
</dbReference>
<keyword evidence="1" id="KW-0677">Repeat</keyword>
<dbReference type="GO" id="GO:0003723">
    <property type="term" value="F:RNA binding"/>
    <property type="evidence" value="ECO:0007669"/>
    <property type="project" value="UniProtKB-UniRule"/>
</dbReference>
<dbReference type="VEuPathDB" id="TriTrypDB:TcCLB.507025.60"/>
<dbReference type="VEuPathDB" id="TriTrypDB:C4B63_278g8"/>
<dbReference type="SMART" id="SM00360">
    <property type="entry name" value="RRM"/>
    <property type="match status" value="2"/>
</dbReference>
<name>A0A2V2UIP9_TRYCR</name>
<dbReference type="InterPro" id="IPR000504">
    <property type="entry name" value="RRM_dom"/>
</dbReference>
<dbReference type="Pfam" id="PF00076">
    <property type="entry name" value="RRM_1"/>
    <property type="match status" value="1"/>
</dbReference>
<dbReference type="VEuPathDB" id="TriTrypDB:TCSYLVIO_003255"/>
<evidence type="ECO:0000259" key="5">
    <source>
        <dbReference type="PROSITE" id="PS50102"/>
    </source>
</evidence>
<dbReference type="FunFam" id="3.30.70.330:FF:001043">
    <property type="entry name" value="RNA-binding protein, putative"/>
    <property type="match status" value="1"/>
</dbReference>
<feature type="compositionally biased region" description="Basic and acidic residues" evidence="4">
    <location>
        <begin position="174"/>
        <end position="190"/>
    </location>
</feature>
<feature type="compositionally biased region" description="Polar residues" evidence="4">
    <location>
        <begin position="243"/>
        <end position="255"/>
    </location>
</feature>
<protein>
    <submittedName>
        <fullName evidence="6">Putative RNA-binding protein</fullName>
    </submittedName>
</protein>
<dbReference type="CDD" id="cd00590">
    <property type="entry name" value="RRM_SF"/>
    <property type="match status" value="1"/>
</dbReference>
<feature type="domain" description="RRM" evidence="5">
    <location>
        <begin position="4"/>
        <end position="85"/>
    </location>
</feature>
<dbReference type="EMBL" id="PRFA01000278">
    <property type="protein sequence ID" value="PWU83854.1"/>
    <property type="molecule type" value="Genomic_DNA"/>
</dbReference>
<dbReference type="VEuPathDB" id="TriTrypDB:TcCL_Unassigned05800"/>
<dbReference type="InterPro" id="IPR035979">
    <property type="entry name" value="RBD_domain_sf"/>
</dbReference>
<evidence type="ECO:0000256" key="3">
    <source>
        <dbReference type="PROSITE-ProRule" id="PRU00176"/>
    </source>
</evidence>
<dbReference type="VEuPathDB" id="TriTrypDB:TCDM_06330"/>
<feature type="region of interest" description="Disordered" evidence="4">
    <location>
        <begin position="242"/>
        <end position="264"/>
    </location>
</feature>
<gene>
    <name evidence="6" type="ORF">C4B63_278g8</name>
</gene>
<comment type="caution">
    <text evidence="6">The sequence shown here is derived from an EMBL/GenBank/DDBJ whole genome shotgun (WGS) entry which is preliminary data.</text>
</comment>
<evidence type="ECO:0000313" key="6">
    <source>
        <dbReference type="EMBL" id="PWU83854.1"/>
    </source>
</evidence>
<reference evidence="6 7" key="1">
    <citation type="journal article" date="2018" name="Microb. Genom.">
        <title>Expanding an expanded genome: long-read sequencing of Trypanosoma cruzi.</title>
        <authorList>
            <person name="Berna L."/>
            <person name="Rodriguez M."/>
            <person name="Chiribao M.L."/>
            <person name="Parodi-Talice A."/>
            <person name="Pita S."/>
            <person name="Rijo G."/>
            <person name="Alvarez-Valin F."/>
            <person name="Robello C."/>
        </authorList>
    </citation>
    <scope>NUCLEOTIDE SEQUENCE [LARGE SCALE GENOMIC DNA]</scope>
    <source>
        <strain evidence="6 7">Dm28c</strain>
    </source>
</reference>
<dbReference type="VEuPathDB" id="TriTrypDB:BCY84_01035"/>
<dbReference type="PROSITE" id="PS50102">
    <property type="entry name" value="RRM"/>
    <property type="match status" value="2"/>
</dbReference>
<dbReference type="AlphaFoldDB" id="A0A2V2UIP9"/>
<dbReference type="VEuPathDB" id="TriTrypDB:TcYC6_0097200"/>
<evidence type="ECO:0000256" key="4">
    <source>
        <dbReference type="SAM" id="MobiDB-lite"/>
    </source>
</evidence>
<dbReference type="Gene3D" id="3.30.70.330">
    <property type="match status" value="2"/>
</dbReference>
<evidence type="ECO:0000313" key="7">
    <source>
        <dbReference type="Proteomes" id="UP000246121"/>
    </source>
</evidence>
<dbReference type="VEuPathDB" id="TriTrypDB:ECC02_000102"/>
<feature type="compositionally biased region" description="Pro residues" evidence="4">
    <location>
        <begin position="192"/>
        <end position="204"/>
    </location>
</feature>
<dbReference type="SUPFAM" id="SSF54928">
    <property type="entry name" value="RNA-binding domain, RBD"/>
    <property type="match status" value="1"/>
</dbReference>
<accession>A0A2V2UIP9</accession>
<feature type="domain" description="RRM" evidence="5">
    <location>
        <begin position="95"/>
        <end position="174"/>
    </location>
</feature>
<dbReference type="OrthoDB" id="272703at2759"/>